<comment type="caution">
    <text evidence="1">The sequence shown here is derived from an EMBL/GenBank/DDBJ whole genome shotgun (WGS) entry which is preliminary data.</text>
</comment>
<dbReference type="SUPFAM" id="SSF54427">
    <property type="entry name" value="NTF2-like"/>
    <property type="match status" value="1"/>
</dbReference>
<dbReference type="InterPro" id="IPR039437">
    <property type="entry name" value="FrzH/put_lumazine-bd"/>
</dbReference>
<keyword evidence="2" id="KW-1185">Reference proteome</keyword>
<sequence>MDKTLEDLKAVILSYLDALHRSDAALLASVFHDKALYASTTGGDIRFWSMEHYLPIVAARPAPASRGEVNNGRIVSITIAGADAAVAIVEMTLLGRDFTDILSFVREDGRWRIAAKVFDSTPAA</sequence>
<dbReference type="RefSeq" id="WP_161673668.1">
    <property type="nucleotide sequence ID" value="NZ_JAABLP010000001.1"/>
</dbReference>
<dbReference type="EMBL" id="JAABLP010000001">
    <property type="protein sequence ID" value="NBN62593.1"/>
    <property type="molecule type" value="Genomic_DNA"/>
</dbReference>
<dbReference type="InterPro" id="IPR032710">
    <property type="entry name" value="NTF2-like_dom_sf"/>
</dbReference>
<evidence type="ECO:0000313" key="2">
    <source>
        <dbReference type="Proteomes" id="UP000541347"/>
    </source>
</evidence>
<accession>A0ABW9ZEW2</accession>
<protein>
    <submittedName>
        <fullName evidence="1">Nuclear transport factor 2 family protein</fullName>
    </submittedName>
</protein>
<organism evidence="1 2">
    <name type="scientific">Pannonibacter tanglangensis</name>
    <dbReference type="NCBI Taxonomy" id="2750084"/>
    <lineage>
        <taxon>Bacteria</taxon>
        <taxon>Pseudomonadati</taxon>
        <taxon>Pseudomonadota</taxon>
        <taxon>Alphaproteobacteria</taxon>
        <taxon>Hyphomicrobiales</taxon>
        <taxon>Stappiaceae</taxon>
        <taxon>Pannonibacter</taxon>
    </lineage>
</organism>
<reference evidence="1 2" key="1">
    <citation type="submission" date="2020-01" db="EMBL/GenBank/DDBJ databases">
        <authorList>
            <person name="Peng S.Y."/>
            <person name="Li J."/>
            <person name="Wang M."/>
            <person name="Wang L."/>
            <person name="Wang C.Q."/>
            <person name="Wang J.R."/>
        </authorList>
    </citation>
    <scope>NUCLEOTIDE SEQUENCE [LARGE SCALE GENOMIC DNA]</scope>
    <source>
        <strain evidence="1 2">XCT-34</strain>
    </source>
</reference>
<dbReference type="Pfam" id="PF12893">
    <property type="entry name" value="Lumazine_bd_2"/>
    <property type="match status" value="1"/>
</dbReference>
<dbReference type="Proteomes" id="UP000541347">
    <property type="component" value="Unassembled WGS sequence"/>
</dbReference>
<proteinExistence type="predicted"/>
<dbReference type="Gene3D" id="3.10.450.50">
    <property type="match status" value="1"/>
</dbReference>
<gene>
    <name evidence="1" type="ORF">GWI71_02770</name>
</gene>
<name>A0ABW9ZEW2_9HYPH</name>
<evidence type="ECO:0000313" key="1">
    <source>
        <dbReference type="EMBL" id="NBN62593.1"/>
    </source>
</evidence>